<proteinExistence type="predicted"/>
<dbReference type="EMBL" id="CM026426">
    <property type="protein sequence ID" value="KAG0573173.1"/>
    <property type="molecule type" value="Genomic_DNA"/>
</dbReference>
<keyword evidence="1" id="KW-1133">Transmembrane helix</keyword>
<accession>A0A8T0HRI3</accession>
<organism evidence="2 3">
    <name type="scientific">Ceratodon purpureus</name>
    <name type="common">Fire moss</name>
    <name type="synonym">Dicranum purpureum</name>
    <dbReference type="NCBI Taxonomy" id="3225"/>
    <lineage>
        <taxon>Eukaryota</taxon>
        <taxon>Viridiplantae</taxon>
        <taxon>Streptophyta</taxon>
        <taxon>Embryophyta</taxon>
        <taxon>Bryophyta</taxon>
        <taxon>Bryophytina</taxon>
        <taxon>Bryopsida</taxon>
        <taxon>Dicranidae</taxon>
        <taxon>Pseudoditrichales</taxon>
        <taxon>Ditrichaceae</taxon>
        <taxon>Ceratodon</taxon>
    </lineage>
</organism>
<keyword evidence="1" id="KW-0812">Transmembrane</keyword>
<gene>
    <name evidence="2" type="ORF">KC19_VG154600</name>
</gene>
<sequence>MDKRVSFVDAVNVVLQKGFEEVALLISERRCVVFTARIVAASSSTARCKSICGGDQEFQESQSNFGEQLRFIGAASVSNKPSQPPTHTPRYRSPSFYYLIFVLLAYLFHLADRLPTHFAVGFWAQSIDVRFSLGKVGNSLYFKN</sequence>
<evidence type="ECO:0000313" key="2">
    <source>
        <dbReference type="EMBL" id="KAG0573173.1"/>
    </source>
</evidence>
<keyword evidence="1" id="KW-0472">Membrane</keyword>
<keyword evidence="3" id="KW-1185">Reference proteome</keyword>
<feature type="transmembrane region" description="Helical" evidence="1">
    <location>
        <begin position="95"/>
        <end position="111"/>
    </location>
</feature>
<dbReference type="Proteomes" id="UP000822688">
    <property type="component" value="Chromosome V"/>
</dbReference>
<evidence type="ECO:0000313" key="3">
    <source>
        <dbReference type="Proteomes" id="UP000822688"/>
    </source>
</evidence>
<reference evidence="2" key="1">
    <citation type="submission" date="2020-06" db="EMBL/GenBank/DDBJ databases">
        <title>WGS assembly of Ceratodon purpureus strain R40.</title>
        <authorList>
            <person name="Carey S.B."/>
            <person name="Jenkins J."/>
            <person name="Shu S."/>
            <person name="Lovell J.T."/>
            <person name="Sreedasyam A."/>
            <person name="Maumus F."/>
            <person name="Tiley G.P."/>
            <person name="Fernandez-Pozo N."/>
            <person name="Barry K."/>
            <person name="Chen C."/>
            <person name="Wang M."/>
            <person name="Lipzen A."/>
            <person name="Daum C."/>
            <person name="Saski C.A."/>
            <person name="Payton A.C."/>
            <person name="Mcbreen J.C."/>
            <person name="Conrad R.E."/>
            <person name="Kollar L.M."/>
            <person name="Olsson S."/>
            <person name="Huttunen S."/>
            <person name="Landis J.B."/>
            <person name="Wickett N.J."/>
            <person name="Johnson M.G."/>
            <person name="Rensing S.A."/>
            <person name="Grimwood J."/>
            <person name="Schmutz J."/>
            <person name="Mcdaniel S.F."/>
        </authorList>
    </citation>
    <scope>NUCLEOTIDE SEQUENCE</scope>
    <source>
        <strain evidence="2">R40</strain>
    </source>
</reference>
<name>A0A8T0HRI3_CERPU</name>
<evidence type="ECO:0000256" key="1">
    <source>
        <dbReference type="SAM" id="Phobius"/>
    </source>
</evidence>
<protein>
    <submittedName>
        <fullName evidence="2">Uncharacterized protein</fullName>
    </submittedName>
</protein>
<dbReference type="AlphaFoldDB" id="A0A8T0HRI3"/>
<comment type="caution">
    <text evidence="2">The sequence shown here is derived from an EMBL/GenBank/DDBJ whole genome shotgun (WGS) entry which is preliminary data.</text>
</comment>